<protein>
    <submittedName>
        <fullName evidence="2">Uncharacterized protein</fullName>
    </submittedName>
</protein>
<accession>A0A210PDE7</accession>
<comment type="caution">
    <text evidence="2">The sequence shown here is derived from an EMBL/GenBank/DDBJ whole genome shotgun (WGS) entry which is preliminary data.</text>
</comment>
<sequence>MNQTCAVCLFAIAMLSCPWPSSTAAIAVSVDPTSQIVDDLKCRQLLGDDLAHKCSISGDDICCCTQGGGNICIDFERRRRCDVLSTKCYVNNLLGCCQEVSCGSRML</sequence>
<feature type="chain" id="PRO_5013278822" evidence="1">
    <location>
        <begin position="25"/>
        <end position="107"/>
    </location>
</feature>
<proteinExistence type="predicted"/>
<feature type="signal peptide" evidence="1">
    <location>
        <begin position="1"/>
        <end position="24"/>
    </location>
</feature>
<keyword evidence="3" id="KW-1185">Reference proteome</keyword>
<dbReference type="EMBL" id="NEDP02082502">
    <property type="protein sequence ID" value="OWF34530.1"/>
    <property type="molecule type" value="Genomic_DNA"/>
</dbReference>
<evidence type="ECO:0000313" key="3">
    <source>
        <dbReference type="Proteomes" id="UP000242188"/>
    </source>
</evidence>
<organism evidence="2 3">
    <name type="scientific">Mizuhopecten yessoensis</name>
    <name type="common">Japanese scallop</name>
    <name type="synonym">Patinopecten yessoensis</name>
    <dbReference type="NCBI Taxonomy" id="6573"/>
    <lineage>
        <taxon>Eukaryota</taxon>
        <taxon>Metazoa</taxon>
        <taxon>Spiralia</taxon>
        <taxon>Lophotrochozoa</taxon>
        <taxon>Mollusca</taxon>
        <taxon>Bivalvia</taxon>
        <taxon>Autobranchia</taxon>
        <taxon>Pteriomorphia</taxon>
        <taxon>Pectinida</taxon>
        <taxon>Pectinoidea</taxon>
        <taxon>Pectinidae</taxon>
        <taxon>Mizuhopecten</taxon>
    </lineage>
</organism>
<name>A0A210PDE7_MIZYE</name>
<keyword evidence="1" id="KW-0732">Signal</keyword>
<gene>
    <name evidence="2" type="ORF">KP79_PYT03355</name>
</gene>
<reference evidence="2 3" key="1">
    <citation type="journal article" date="2017" name="Nat. Ecol. Evol.">
        <title>Scallop genome provides insights into evolution of bilaterian karyotype and development.</title>
        <authorList>
            <person name="Wang S."/>
            <person name="Zhang J."/>
            <person name="Jiao W."/>
            <person name="Li J."/>
            <person name="Xun X."/>
            <person name="Sun Y."/>
            <person name="Guo X."/>
            <person name="Huan P."/>
            <person name="Dong B."/>
            <person name="Zhang L."/>
            <person name="Hu X."/>
            <person name="Sun X."/>
            <person name="Wang J."/>
            <person name="Zhao C."/>
            <person name="Wang Y."/>
            <person name="Wang D."/>
            <person name="Huang X."/>
            <person name="Wang R."/>
            <person name="Lv J."/>
            <person name="Li Y."/>
            <person name="Zhang Z."/>
            <person name="Liu B."/>
            <person name="Lu W."/>
            <person name="Hui Y."/>
            <person name="Liang J."/>
            <person name="Zhou Z."/>
            <person name="Hou R."/>
            <person name="Li X."/>
            <person name="Liu Y."/>
            <person name="Li H."/>
            <person name="Ning X."/>
            <person name="Lin Y."/>
            <person name="Zhao L."/>
            <person name="Xing Q."/>
            <person name="Dou J."/>
            <person name="Li Y."/>
            <person name="Mao J."/>
            <person name="Guo H."/>
            <person name="Dou H."/>
            <person name="Li T."/>
            <person name="Mu C."/>
            <person name="Jiang W."/>
            <person name="Fu Q."/>
            <person name="Fu X."/>
            <person name="Miao Y."/>
            <person name="Liu J."/>
            <person name="Yu Q."/>
            <person name="Li R."/>
            <person name="Liao H."/>
            <person name="Li X."/>
            <person name="Kong Y."/>
            <person name="Jiang Z."/>
            <person name="Chourrout D."/>
            <person name="Li R."/>
            <person name="Bao Z."/>
        </authorList>
    </citation>
    <scope>NUCLEOTIDE SEQUENCE [LARGE SCALE GENOMIC DNA]</scope>
    <source>
        <strain evidence="2 3">PY_sf001</strain>
    </source>
</reference>
<dbReference type="Proteomes" id="UP000242188">
    <property type="component" value="Unassembled WGS sequence"/>
</dbReference>
<evidence type="ECO:0000313" key="2">
    <source>
        <dbReference type="EMBL" id="OWF34530.1"/>
    </source>
</evidence>
<evidence type="ECO:0000256" key="1">
    <source>
        <dbReference type="SAM" id="SignalP"/>
    </source>
</evidence>
<dbReference type="AlphaFoldDB" id="A0A210PDE7"/>